<evidence type="ECO:0000313" key="2">
    <source>
        <dbReference type="EMBL" id="TGL31323.1"/>
    </source>
</evidence>
<organism evidence="2 3">
    <name type="scientific">Leptospira koniambonensis</name>
    <dbReference type="NCBI Taxonomy" id="2484950"/>
    <lineage>
        <taxon>Bacteria</taxon>
        <taxon>Pseudomonadati</taxon>
        <taxon>Spirochaetota</taxon>
        <taxon>Spirochaetia</taxon>
        <taxon>Leptospirales</taxon>
        <taxon>Leptospiraceae</taxon>
        <taxon>Leptospira</taxon>
    </lineage>
</organism>
<protein>
    <submittedName>
        <fullName evidence="2">Uncharacterized protein</fullName>
    </submittedName>
</protein>
<comment type="caution">
    <text evidence="2">The sequence shown here is derived from an EMBL/GenBank/DDBJ whole genome shotgun (WGS) entry which is preliminary data.</text>
</comment>
<accession>A0A4R9J2W1</accession>
<dbReference type="OrthoDB" id="331910at2"/>
<dbReference type="RefSeq" id="WP_135616079.1">
    <property type="nucleotide sequence ID" value="NZ_RQFY01000007.1"/>
</dbReference>
<dbReference type="Proteomes" id="UP000297871">
    <property type="component" value="Unassembled WGS sequence"/>
</dbReference>
<reference evidence="2" key="1">
    <citation type="journal article" date="2019" name="PLoS Negl. Trop. Dis.">
        <title>Revisiting the worldwide diversity of Leptospira species in the environment.</title>
        <authorList>
            <person name="Vincent A.T."/>
            <person name="Schiettekatte O."/>
            <person name="Bourhy P."/>
            <person name="Veyrier F.J."/>
            <person name="Picardeau M."/>
        </authorList>
    </citation>
    <scope>NUCLEOTIDE SEQUENCE [LARGE SCALE GENOMIC DNA]</scope>
    <source>
        <strain evidence="2">201800265</strain>
    </source>
</reference>
<proteinExistence type="predicted"/>
<sequence length="196" mass="22975">MAPSRVLLRTATHSLPSLHLLRKVRADANVAKSCPLYASDHKYFVKTKYIGLYMIQNFFLVISFAMATFYCAKPLLIQRHLDSTSYYYACGSVLRNNDSITICEQTFPSDNLTIRKDYENWLKEQSPYIYELEQVCKSDNSNYKRMKDLFAKDDAKIKAMILRSPNEFLKECKNFSEGLRKYPKSYSKEMLWELVH</sequence>
<keyword evidence="3" id="KW-1185">Reference proteome</keyword>
<feature type="transmembrane region" description="Helical" evidence="1">
    <location>
        <begin position="50"/>
        <end position="72"/>
    </location>
</feature>
<dbReference type="EMBL" id="RQFY01000007">
    <property type="protein sequence ID" value="TGL31323.1"/>
    <property type="molecule type" value="Genomic_DNA"/>
</dbReference>
<keyword evidence="1" id="KW-1133">Transmembrane helix</keyword>
<evidence type="ECO:0000256" key="1">
    <source>
        <dbReference type="SAM" id="Phobius"/>
    </source>
</evidence>
<evidence type="ECO:0000313" key="3">
    <source>
        <dbReference type="Proteomes" id="UP000297871"/>
    </source>
</evidence>
<name>A0A4R9J2W1_9LEPT</name>
<keyword evidence="1" id="KW-0812">Transmembrane</keyword>
<dbReference type="AlphaFoldDB" id="A0A4R9J2W1"/>
<gene>
    <name evidence="2" type="ORF">EHQ52_15410</name>
</gene>
<keyword evidence="1" id="KW-0472">Membrane</keyword>